<dbReference type="InterPro" id="IPR045306">
    <property type="entry name" value="SDH-like"/>
</dbReference>
<evidence type="ECO:0000313" key="12">
    <source>
        <dbReference type="EMBL" id="OAL68299.1"/>
    </source>
</evidence>
<dbReference type="InterPro" id="IPR013149">
    <property type="entry name" value="ADH-like_C"/>
</dbReference>
<organism evidence="12 13">
    <name type="scientific">Trichophyton rubrum</name>
    <name type="common">Athlete's foot fungus</name>
    <name type="synonym">Epidermophyton rubrum</name>
    <dbReference type="NCBI Taxonomy" id="5551"/>
    <lineage>
        <taxon>Eukaryota</taxon>
        <taxon>Fungi</taxon>
        <taxon>Dikarya</taxon>
        <taxon>Ascomycota</taxon>
        <taxon>Pezizomycotina</taxon>
        <taxon>Eurotiomycetes</taxon>
        <taxon>Eurotiomycetidae</taxon>
        <taxon>Onygenales</taxon>
        <taxon>Arthrodermataceae</taxon>
        <taxon>Trichophyton</taxon>
    </lineage>
</organism>
<dbReference type="SUPFAM" id="SSF51735">
    <property type="entry name" value="NAD(P)-binding Rossmann-fold domains"/>
    <property type="match status" value="1"/>
</dbReference>
<comment type="pathway">
    <text evidence="2">Carbohydrate degradation.</text>
</comment>
<dbReference type="EMBL" id="LHPM01000008">
    <property type="protein sequence ID" value="OAL68299.1"/>
    <property type="molecule type" value="Genomic_DNA"/>
</dbReference>
<dbReference type="PROSITE" id="PS00059">
    <property type="entry name" value="ADH_ZINC"/>
    <property type="match status" value="1"/>
</dbReference>
<evidence type="ECO:0000313" key="13">
    <source>
        <dbReference type="Proteomes" id="UP000243015"/>
    </source>
</evidence>
<keyword evidence="6" id="KW-0560">Oxidoreductase</keyword>
<dbReference type="InterPro" id="IPR011032">
    <property type="entry name" value="GroES-like_sf"/>
</dbReference>
<dbReference type="Gene3D" id="3.90.180.10">
    <property type="entry name" value="Medium-chain alcohol dehydrogenases, catalytic domain"/>
    <property type="match status" value="1"/>
</dbReference>
<feature type="domain" description="Alcohol dehydrogenase-like N-terminal" evidence="11">
    <location>
        <begin position="156"/>
        <end position="272"/>
    </location>
</feature>
<evidence type="ECO:0000256" key="4">
    <source>
        <dbReference type="ARBA" id="ARBA00022723"/>
    </source>
</evidence>
<evidence type="ECO:0000256" key="6">
    <source>
        <dbReference type="ARBA" id="ARBA00023002"/>
    </source>
</evidence>
<evidence type="ECO:0000259" key="10">
    <source>
        <dbReference type="Pfam" id="PF00107"/>
    </source>
</evidence>
<dbReference type="GO" id="GO:0003939">
    <property type="term" value="F:L-iditol 2-dehydrogenase (NAD+) activity"/>
    <property type="evidence" value="ECO:0007669"/>
    <property type="project" value="TreeGrafter"/>
</dbReference>
<proteinExistence type="inferred from homology"/>
<evidence type="ECO:0000256" key="1">
    <source>
        <dbReference type="ARBA" id="ARBA00001947"/>
    </source>
</evidence>
<dbReference type="PANTHER" id="PTHR43161:SF25">
    <property type="entry name" value="ALCOHOL DEHYDROGENASE, PUTATIVE (AFU_ORTHOLOGUE AFUA_1G14390)-RELATED"/>
    <property type="match status" value="1"/>
</dbReference>
<comment type="similarity">
    <text evidence="3 8">Belongs to the zinc-containing alcohol dehydrogenase family.</text>
</comment>
<evidence type="ECO:0000256" key="3">
    <source>
        <dbReference type="ARBA" id="ARBA00008072"/>
    </source>
</evidence>
<dbReference type="GO" id="GO:0008270">
    <property type="term" value="F:zinc ion binding"/>
    <property type="evidence" value="ECO:0007669"/>
    <property type="project" value="InterPro"/>
</dbReference>
<dbReference type="SUPFAM" id="SSF50129">
    <property type="entry name" value="GroES-like"/>
    <property type="match status" value="1"/>
</dbReference>
<feature type="compositionally biased region" description="Acidic residues" evidence="9">
    <location>
        <begin position="106"/>
        <end position="116"/>
    </location>
</feature>
<comment type="cofactor">
    <cofactor evidence="1 8">
        <name>Zn(2+)</name>
        <dbReference type="ChEBI" id="CHEBI:29105"/>
    </cofactor>
</comment>
<dbReference type="VEuPathDB" id="FungiDB:TERG_05998"/>
<keyword evidence="4 8" id="KW-0479">Metal-binding</keyword>
<dbReference type="Pfam" id="PF00107">
    <property type="entry name" value="ADH_zinc_N"/>
    <property type="match status" value="1"/>
</dbReference>
<evidence type="ECO:0000256" key="5">
    <source>
        <dbReference type="ARBA" id="ARBA00022833"/>
    </source>
</evidence>
<evidence type="ECO:0000256" key="2">
    <source>
        <dbReference type="ARBA" id="ARBA00004921"/>
    </source>
</evidence>
<evidence type="ECO:0000256" key="8">
    <source>
        <dbReference type="RuleBase" id="RU361277"/>
    </source>
</evidence>
<dbReference type="Pfam" id="PF08240">
    <property type="entry name" value="ADH_N"/>
    <property type="match status" value="1"/>
</dbReference>
<dbReference type="Gene3D" id="3.40.50.720">
    <property type="entry name" value="NAD(P)-binding Rossmann-like Domain"/>
    <property type="match status" value="1"/>
</dbReference>
<evidence type="ECO:0000256" key="7">
    <source>
        <dbReference type="ARBA" id="ARBA00023027"/>
    </source>
</evidence>
<keyword evidence="5 8" id="KW-0862">Zinc</keyword>
<dbReference type="InterPro" id="IPR036291">
    <property type="entry name" value="NAD(P)-bd_dom_sf"/>
</dbReference>
<dbReference type="GO" id="GO:0006062">
    <property type="term" value="P:sorbitol catabolic process"/>
    <property type="evidence" value="ECO:0007669"/>
    <property type="project" value="TreeGrafter"/>
</dbReference>
<dbReference type="InterPro" id="IPR002328">
    <property type="entry name" value="ADH_Zn_CS"/>
</dbReference>
<comment type="caution">
    <text evidence="12">The sequence shown here is derived from an EMBL/GenBank/DDBJ whole genome shotgun (WGS) entry which is preliminary data.</text>
</comment>
<name>A0A178F7F5_TRIRU</name>
<dbReference type="AlphaFoldDB" id="A0A178F7F5"/>
<sequence>MAGHGRPESQEYKAFCSRSMHGTCRTVGWGELASKAAARWLVARLILGLITTIGNTPCVISKGEPTASLTRRPGPYFASHSMQRSVSGGLDNRQRETTGQTQAGGGDDDGGGDGDGEMNASAGFHLAVQDAPDIAGYYSRIFQNSVGNGPYDPPAADEVQIAVRATGLCGSDLHYYHHGRNGSFVLRQPLVLGHESVGEVVAVGSSADSFRIGDRVALEVGLPCRKCLHCRLGRYNICRSLRFRSSAAVFPHLDGTLMDVTNHPVAMCHRLPASISDVQGALLEPLAVCLHAINRSNPPTAEDVALAKSVAAANGGAAPDSETAVLIFGAGAIGLLLASALAVTQHFTTIVLADVNQARLDIASSLPFGCIKTCALDPPSSTATSTQEEDQAAKDLAAALLRRFSFSHGFSRVFECTGAPACVRAGIYASSAGGVVVQIGMGGPSLPSIPLSASALREVDLIGVFRYNGRCYPAAIELASSPVFGQVADKVATHTVELGEEDGQKAFRLAASDRDDDGKAVVKVVVISGEGVAS</sequence>
<feature type="region of interest" description="Disordered" evidence="9">
    <location>
        <begin position="64"/>
        <end position="119"/>
    </location>
</feature>
<dbReference type="PANTHER" id="PTHR43161">
    <property type="entry name" value="SORBITOL DEHYDROGENASE"/>
    <property type="match status" value="1"/>
</dbReference>
<dbReference type="CDD" id="cd05285">
    <property type="entry name" value="sorbitol_DH"/>
    <property type="match status" value="1"/>
</dbReference>
<gene>
    <name evidence="12" type="ORF">A7C99_0700</name>
</gene>
<accession>A0A178F7F5</accession>
<reference evidence="12 13" key="1">
    <citation type="submission" date="2016-05" db="EMBL/GenBank/DDBJ databases">
        <title>Genome sequencing of Trichophyton rubrum CMCC(F)T1i isolated from hair.</title>
        <authorList>
            <person name="Zhan P."/>
            <person name="Tao Y."/>
            <person name="Liu W."/>
        </authorList>
    </citation>
    <scope>NUCLEOTIDE SEQUENCE [LARGE SCALE GENOMIC DNA]</scope>
    <source>
        <strain evidence="13">CMCC(F)T1i</strain>
    </source>
</reference>
<evidence type="ECO:0000259" key="11">
    <source>
        <dbReference type="Pfam" id="PF08240"/>
    </source>
</evidence>
<feature type="domain" description="Alcohol dehydrogenase-like C-terminal" evidence="10">
    <location>
        <begin position="332"/>
        <end position="480"/>
    </location>
</feature>
<dbReference type="Proteomes" id="UP000243015">
    <property type="component" value="Unassembled WGS sequence"/>
</dbReference>
<protein>
    <submittedName>
        <fullName evidence="12">Zinc-dependent alcohol dehydrogenase</fullName>
    </submittedName>
</protein>
<evidence type="ECO:0000256" key="9">
    <source>
        <dbReference type="SAM" id="MobiDB-lite"/>
    </source>
</evidence>
<dbReference type="InterPro" id="IPR013154">
    <property type="entry name" value="ADH-like_N"/>
</dbReference>
<keyword evidence="7" id="KW-0520">NAD</keyword>